<name>A0A7G9GWE4_9FUSO</name>
<dbReference type="GO" id="GO:0005975">
    <property type="term" value="P:carbohydrate metabolic process"/>
    <property type="evidence" value="ECO:0007669"/>
    <property type="project" value="InterPro"/>
</dbReference>
<evidence type="ECO:0000259" key="4">
    <source>
        <dbReference type="Pfam" id="PF08124"/>
    </source>
</evidence>
<reference evidence="5 6" key="1">
    <citation type="submission" date="2020-08" db="EMBL/GenBank/DDBJ databases">
        <authorList>
            <person name="Liu C."/>
            <person name="Sun Q."/>
        </authorList>
    </citation>
    <scope>NUCLEOTIDE SEQUENCE [LARGE SCALE GENOMIC DNA]</scope>
    <source>
        <strain evidence="5 6">NSJ-57</strain>
    </source>
</reference>
<keyword evidence="6" id="KW-1185">Reference proteome</keyword>
<feature type="active site" evidence="2">
    <location>
        <position position="293"/>
    </location>
</feature>
<dbReference type="InterPro" id="IPR011013">
    <property type="entry name" value="Gal_mutarotase_sf_dom"/>
</dbReference>
<dbReference type="EMBL" id="CP060637">
    <property type="protein sequence ID" value="QNM15126.1"/>
    <property type="molecule type" value="Genomic_DNA"/>
</dbReference>
<feature type="domain" description="Polysaccharide lyase family 8 central" evidence="3">
    <location>
        <begin position="378"/>
        <end position="539"/>
    </location>
</feature>
<dbReference type="AlphaFoldDB" id="A0A7G9GWE4"/>
<dbReference type="InterPro" id="IPR012970">
    <property type="entry name" value="Lyase_8_alpha_N"/>
</dbReference>
<dbReference type="RefSeq" id="WP_187422850.1">
    <property type="nucleotide sequence ID" value="NZ_CP060637.1"/>
</dbReference>
<gene>
    <name evidence="5" type="ORF">H9Q81_09465</name>
</gene>
<proteinExistence type="inferred from homology"/>
<dbReference type="InterPro" id="IPR003159">
    <property type="entry name" value="Lyase_8_central_dom"/>
</dbReference>
<dbReference type="KEGG" id="fho:H9Q81_09465"/>
<dbReference type="GO" id="GO:0016837">
    <property type="term" value="F:carbon-oxygen lyase activity, acting on polysaccharides"/>
    <property type="evidence" value="ECO:0007669"/>
    <property type="project" value="UniProtKB-ARBA"/>
</dbReference>
<dbReference type="GO" id="GO:0005576">
    <property type="term" value="C:extracellular region"/>
    <property type="evidence" value="ECO:0007669"/>
    <property type="project" value="InterPro"/>
</dbReference>
<dbReference type="PANTHER" id="PTHR38481">
    <property type="entry name" value="HYALURONATE LYASE"/>
    <property type="match status" value="1"/>
</dbReference>
<evidence type="ECO:0008006" key="7">
    <source>
        <dbReference type="Google" id="ProtNLM"/>
    </source>
</evidence>
<feature type="active site" evidence="2">
    <location>
        <position position="230"/>
    </location>
</feature>
<dbReference type="Gene3D" id="2.70.98.10">
    <property type="match status" value="1"/>
</dbReference>
<dbReference type="InterPro" id="IPR038970">
    <property type="entry name" value="Lyase_8"/>
</dbReference>
<dbReference type="Pfam" id="PF02278">
    <property type="entry name" value="Lyase_8"/>
    <property type="match status" value="1"/>
</dbReference>
<dbReference type="PANTHER" id="PTHR38481:SF1">
    <property type="entry name" value="HYALURONATE LYASE"/>
    <property type="match status" value="1"/>
</dbReference>
<evidence type="ECO:0000313" key="6">
    <source>
        <dbReference type="Proteomes" id="UP000515913"/>
    </source>
</evidence>
<organism evidence="5 6">
    <name type="scientific">Fusobacterium hominis</name>
    <dbReference type="NCBI Taxonomy" id="2764326"/>
    <lineage>
        <taxon>Bacteria</taxon>
        <taxon>Fusobacteriati</taxon>
        <taxon>Fusobacteriota</taxon>
        <taxon>Fusobacteriia</taxon>
        <taxon>Fusobacteriales</taxon>
        <taxon>Fusobacteriaceae</taxon>
        <taxon>Fusobacterium</taxon>
    </lineage>
</organism>
<dbReference type="SUPFAM" id="SSF48230">
    <property type="entry name" value="Chondroitin AC/alginate lyase"/>
    <property type="match status" value="1"/>
</dbReference>
<dbReference type="InterPro" id="IPR008929">
    <property type="entry name" value="Chondroitin_lyas"/>
</dbReference>
<feature type="domain" description="Polysaccharide lyase 8 N-terminal alpha-helical" evidence="4">
    <location>
        <begin position="55"/>
        <end position="332"/>
    </location>
</feature>
<evidence type="ECO:0000259" key="3">
    <source>
        <dbReference type="Pfam" id="PF02278"/>
    </source>
</evidence>
<protein>
    <recommendedName>
        <fullName evidence="7">Hyaluronate lyase</fullName>
    </recommendedName>
</protein>
<dbReference type="GO" id="GO:0030246">
    <property type="term" value="F:carbohydrate binding"/>
    <property type="evidence" value="ECO:0007669"/>
    <property type="project" value="InterPro"/>
</dbReference>
<dbReference type="InterPro" id="IPR014718">
    <property type="entry name" value="GH-type_carb-bd"/>
</dbReference>
<feature type="active site" evidence="2">
    <location>
        <position position="239"/>
    </location>
</feature>
<comment type="similarity">
    <text evidence="1">Belongs to the polysaccharide lyase 8 family.</text>
</comment>
<dbReference type="SUPFAM" id="SSF74650">
    <property type="entry name" value="Galactose mutarotase-like"/>
    <property type="match status" value="1"/>
</dbReference>
<sequence>MFKYKNILEKRKEYLIGGKNNDKSIIEYFEDESSQIIKKLNEIVHNDGYLEYLDNIVKIKEQYGDLLILAKTYKMYGTKYFENDQILKIIVDSLDLFNKHYYNKSLKEHTNWWQWEIGIPLILNNIFSLLYEDIDYEIIKKNLDTTFYFQPDPRYSGNNPVAIHPSGNPLRLSSGGNRADTAKISFFRGIILSDEQEVIKALDSLEDIWTYIDGTAQTDGFYKDGSFIQHGSIAYAGGYGEVLLMGIAEIFYVLKDTNFTQYIKGQSRLYDIIFDSFAPFFFNGRFSDMLSGRGITRLNNDTGVIGHRILDDILLISTVFPESERNITKNFVRNEILKYGKEKYLEEEKSPFIYDILKKLLQEETTTKEYLPEIKVCNRMDRMVKRTQNYAIGIAMHSHNIGNYESMNGENIKGWYTGDGAYYLYDFDRQADNDYWQNVDMYHIPGTTEVKMNMEGVDAQRNIETTFVENKQVGGISIGEYGIGVMKFTNWNETLNSRKSWCFLKGKIIFIEDKIESNMEIYTTIFNRKYQFFPKIVVDGEEIFNKNMTKKIKSIVINNWEIRFTKYENINIKVEEIKKCYYVKIWKEKFEEKHDKKFIWELISLEEKIQDEYKLLLKDKGYILETDNMILTVDWADNTICKIYDKNRNIDRKLRIE</sequence>
<dbReference type="Pfam" id="PF08124">
    <property type="entry name" value="Lyase_8_N"/>
    <property type="match status" value="1"/>
</dbReference>
<dbReference type="Proteomes" id="UP000515913">
    <property type="component" value="Chromosome"/>
</dbReference>
<dbReference type="Gene3D" id="1.50.10.100">
    <property type="entry name" value="Chondroitin AC/alginate lyase"/>
    <property type="match status" value="1"/>
</dbReference>
<evidence type="ECO:0000313" key="5">
    <source>
        <dbReference type="EMBL" id="QNM15126.1"/>
    </source>
</evidence>
<accession>A0A7G9GWE4</accession>
<evidence type="ECO:0000256" key="2">
    <source>
        <dbReference type="PIRSR" id="PIRSR638970-1"/>
    </source>
</evidence>
<evidence type="ECO:0000256" key="1">
    <source>
        <dbReference type="ARBA" id="ARBA00006699"/>
    </source>
</evidence>